<accession>A0A2R8C1Z3</accession>
<dbReference type="RefSeq" id="WP_108896126.1">
    <property type="nucleotide sequence ID" value="NZ_ONZF01000020.1"/>
</dbReference>
<keyword evidence="1" id="KW-0812">Transmembrane</keyword>
<dbReference type="OrthoDB" id="9979661at2"/>
<feature type="transmembrane region" description="Helical" evidence="1">
    <location>
        <begin position="27"/>
        <end position="48"/>
    </location>
</feature>
<evidence type="ECO:0000256" key="1">
    <source>
        <dbReference type="SAM" id="Phobius"/>
    </source>
</evidence>
<dbReference type="EMBL" id="ONZF01000020">
    <property type="protein sequence ID" value="SPJ26445.1"/>
    <property type="molecule type" value="Genomic_DNA"/>
</dbReference>
<dbReference type="Proteomes" id="UP000244912">
    <property type="component" value="Unassembled WGS sequence"/>
</dbReference>
<keyword evidence="1" id="KW-0472">Membrane</keyword>
<keyword evidence="1" id="KW-1133">Transmembrane helix</keyword>
<sequence length="60" mass="6238">MLAVLLFASLVASLPLAVVAFTLGNFAVLTALCVYVTAVSLSLFVTALRGFARGSEFDEA</sequence>
<evidence type="ECO:0000313" key="2">
    <source>
        <dbReference type="EMBL" id="SPJ26445.1"/>
    </source>
</evidence>
<gene>
    <name evidence="2" type="ORF">PAA8504_04306</name>
</gene>
<evidence type="ECO:0000313" key="3">
    <source>
        <dbReference type="Proteomes" id="UP000244912"/>
    </source>
</evidence>
<name>A0A2R8C1Z3_9RHOB</name>
<proteinExistence type="predicted"/>
<protein>
    <submittedName>
        <fullName evidence="2">Uncharacterized protein</fullName>
    </submittedName>
</protein>
<dbReference type="AlphaFoldDB" id="A0A2R8C1Z3"/>
<reference evidence="2 3" key="1">
    <citation type="submission" date="2018-03" db="EMBL/GenBank/DDBJ databases">
        <authorList>
            <person name="Keele B.F."/>
        </authorList>
    </citation>
    <scope>NUCLEOTIDE SEQUENCE [LARGE SCALE GENOMIC DNA]</scope>
    <source>
        <strain evidence="2 3">CECT 8504</strain>
    </source>
</reference>
<keyword evidence="3" id="KW-1185">Reference proteome</keyword>
<organism evidence="2 3">
    <name type="scientific">Palleronia abyssalis</name>
    <dbReference type="NCBI Taxonomy" id="1501240"/>
    <lineage>
        <taxon>Bacteria</taxon>
        <taxon>Pseudomonadati</taxon>
        <taxon>Pseudomonadota</taxon>
        <taxon>Alphaproteobacteria</taxon>
        <taxon>Rhodobacterales</taxon>
        <taxon>Roseobacteraceae</taxon>
        <taxon>Palleronia</taxon>
    </lineage>
</organism>